<reference evidence="9 10" key="1">
    <citation type="submission" date="2024-04" db="EMBL/GenBank/DDBJ databases">
        <title>Draft genome sequence of Sessilibacter corallicola NBRC 116591.</title>
        <authorList>
            <person name="Miyakawa T."/>
            <person name="Kusuya Y."/>
            <person name="Miura T."/>
        </authorList>
    </citation>
    <scope>NUCLEOTIDE SEQUENCE [LARGE SCALE GENOMIC DNA]</scope>
    <source>
        <strain evidence="9 10">KU-00831-HH</strain>
    </source>
</reference>
<evidence type="ECO:0000256" key="3">
    <source>
        <dbReference type="ARBA" id="ARBA00022432"/>
    </source>
</evidence>
<evidence type="ECO:0000313" key="9">
    <source>
        <dbReference type="EMBL" id="GAA6170059.1"/>
    </source>
</evidence>
<dbReference type="InterPro" id="IPR022896">
    <property type="entry name" value="TrioseP_Isoase_bac/euk"/>
</dbReference>
<dbReference type="PROSITE" id="PS51440">
    <property type="entry name" value="TIM_2"/>
    <property type="match status" value="1"/>
</dbReference>
<evidence type="ECO:0000256" key="4">
    <source>
        <dbReference type="ARBA" id="ARBA00022490"/>
    </source>
</evidence>
<feature type="active site" description="Proton acceptor" evidence="7">
    <location>
        <position position="166"/>
    </location>
</feature>
<comment type="subcellular location">
    <subcellularLocation>
        <location evidence="7 8">Cytoplasm</location>
    </subcellularLocation>
</comment>
<dbReference type="PANTHER" id="PTHR21139:SF42">
    <property type="entry name" value="TRIOSEPHOSPHATE ISOMERASE"/>
    <property type="match status" value="1"/>
</dbReference>
<evidence type="ECO:0000256" key="1">
    <source>
        <dbReference type="ARBA" id="ARBA00004939"/>
    </source>
</evidence>
<dbReference type="EMBL" id="BAABWN010000018">
    <property type="protein sequence ID" value="GAA6170059.1"/>
    <property type="molecule type" value="Genomic_DNA"/>
</dbReference>
<evidence type="ECO:0000256" key="2">
    <source>
        <dbReference type="ARBA" id="ARBA00007422"/>
    </source>
</evidence>
<comment type="pathway">
    <text evidence="7 8">Carbohydrate degradation; glycolysis; D-glyceraldehyde 3-phosphate from glycerone phosphate: step 1/1.</text>
</comment>
<feature type="binding site" evidence="7">
    <location>
        <begin position="232"/>
        <end position="233"/>
    </location>
    <ligand>
        <name>substrate</name>
    </ligand>
</feature>
<comment type="caution">
    <text evidence="9">The sequence shown here is derived from an EMBL/GenBank/DDBJ whole genome shotgun (WGS) entry which is preliminary data.</text>
</comment>
<comment type="similarity">
    <text evidence="2 7 8">Belongs to the triosephosphate isomerase family.</text>
</comment>
<comment type="pathway">
    <text evidence="1">Carbohydrate metabolism; erythritol degradation.</text>
</comment>
<proteinExistence type="inferred from homology"/>
<name>A0ABQ0AEH8_9GAMM</name>
<dbReference type="SUPFAM" id="SSF51351">
    <property type="entry name" value="Triosephosphate isomerase (TIM)"/>
    <property type="match status" value="1"/>
</dbReference>
<comment type="subunit">
    <text evidence="7 8">Homodimer.</text>
</comment>
<evidence type="ECO:0000313" key="10">
    <source>
        <dbReference type="Proteomes" id="UP001465153"/>
    </source>
</evidence>
<dbReference type="GO" id="GO:0016853">
    <property type="term" value="F:isomerase activity"/>
    <property type="evidence" value="ECO:0007669"/>
    <property type="project" value="UniProtKB-KW"/>
</dbReference>
<dbReference type="EC" id="5.3.1.1" evidence="7 8"/>
<comment type="pathway">
    <text evidence="7 8">Carbohydrate biosynthesis; gluconeogenesis.</text>
</comment>
<keyword evidence="5 7" id="KW-0324">Glycolysis</keyword>
<dbReference type="CDD" id="cd00311">
    <property type="entry name" value="TIM"/>
    <property type="match status" value="1"/>
</dbReference>
<evidence type="ECO:0000256" key="7">
    <source>
        <dbReference type="HAMAP-Rule" id="MF_00147"/>
    </source>
</evidence>
<dbReference type="NCBIfam" id="TIGR00419">
    <property type="entry name" value="tim"/>
    <property type="match status" value="1"/>
</dbReference>
<comment type="catalytic activity">
    <reaction evidence="7 8">
        <text>D-glyceraldehyde 3-phosphate = dihydroxyacetone phosphate</text>
        <dbReference type="Rhea" id="RHEA:18585"/>
        <dbReference type="ChEBI" id="CHEBI:57642"/>
        <dbReference type="ChEBI" id="CHEBI:59776"/>
        <dbReference type="EC" id="5.3.1.1"/>
    </reaction>
</comment>
<feature type="binding site" evidence="7">
    <location>
        <position position="211"/>
    </location>
    <ligand>
        <name>substrate</name>
    </ligand>
</feature>
<dbReference type="PANTHER" id="PTHR21139">
    <property type="entry name" value="TRIOSEPHOSPHATE ISOMERASE"/>
    <property type="match status" value="1"/>
</dbReference>
<dbReference type="Pfam" id="PF00121">
    <property type="entry name" value="TIM"/>
    <property type="match status" value="1"/>
</dbReference>
<keyword evidence="6 7" id="KW-0413">Isomerase</keyword>
<evidence type="ECO:0000256" key="5">
    <source>
        <dbReference type="ARBA" id="ARBA00023152"/>
    </source>
</evidence>
<dbReference type="InterPro" id="IPR013785">
    <property type="entry name" value="Aldolase_TIM"/>
</dbReference>
<organism evidence="9 10">
    <name type="scientific">Sessilibacter corallicola</name>
    <dbReference type="NCBI Taxonomy" id="2904075"/>
    <lineage>
        <taxon>Bacteria</taxon>
        <taxon>Pseudomonadati</taxon>
        <taxon>Pseudomonadota</taxon>
        <taxon>Gammaproteobacteria</taxon>
        <taxon>Cellvibrionales</taxon>
        <taxon>Cellvibrionaceae</taxon>
        <taxon>Sessilibacter</taxon>
    </lineage>
</organism>
<gene>
    <name evidence="9" type="primary">tpiA_2</name>
    <name evidence="7" type="synonym">tpiA</name>
    <name evidence="9" type="ORF">NBRC116591_38710</name>
</gene>
<dbReference type="InterPro" id="IPR020861">
    <property type="entry name" value="Triosephosphate_isomerase_AS"/>
</dbReference>
<dbReference type="HAMAP" id="MF_00147_B">
    <property type="entry name" value="TIM_B"/>
    <property type="match status" value="1"/>
</dbReference>
<dbReference type="InterPro" id="IPR000652">
    <property type="entry name" value="Triosephosphate_isomerase"/>
</dbReference>
<evidence type="ECO:0000256" key="8">
    <source>
        <dbReference type="RuleBase" id="RU363013"/>
    </source>
</evidence>
<accession>A0ABQ0AEH8</accession>
<dbReference type="Gene3D" id="3.20.20.70">
    <property type="entry name" value="Aldolase class I"/>
    <property type="match status" value="1"/>
</dbReference>
<dbReference type="PROSITE" id="PS00171">
    <property type="entry name" value="TIM_1"/>
    <property type="match status" value="1"/>
</dbReference>
<keyword evidence="10" id="KW-1185">Reference proteome</keyword>
<evidence type="ECO:0000256" key="6">
    <source>
        <dbReference type="ARBA" id="ARBA00023235"/>
    </source>
</evidence>
<keyword evidence="4 7" id="KW-0963">Cytoplasm</keyword>
<feature type="binding site" evidence="7">
    <location>
        <position position="172"/>
    </location>
    <ligand>
        <name>substrate</name>
    </ligand>
</feature>
<feature type="binding site" evidence="7">
    <location>
        <begin position="9"/>
        <end position="11"/>
    </location>
    <ligand>
        <name>substrate</name>
    </ligand>
</feature>
<feature type="active site" description="Electrophile" evidence="7">
    <location>
        <position position="94"/>
    </location>
</feature>
<dbReference type="RefSeq" id="WP_353304413.1">
    <property type="nucleotide sequence ID" value="NZ_BAABWN010000018.1"/>
</dbReference>
<protein>
    <recommendedName>
        <fullName evidence="7 8">Triosephosphate isomerase</fullName>
        <shortName evidence="7">TIM</shortName>
        <shortName evidence="7">TPI</shortName>
        <ecNumber evidence="7 8">5.3.1.1</ecNumber>
    </recommendedName>
    <alternativeName>
        <fullName evidence="7">Triose-phosphate isomerase</fullName>
    </alternativeName>
</protein>
<dbReference type="Proteomes" id="UP001465153">
    <property type="component" value="Unassembled WGS sequence"/>
</dbReference>
<comment type="function">
    <text evidence="7">Involved in the gluconeogenesis. Catalyzes stereospecifically the conversion of dihydroxyacetone phosphate (DHAP) to D-glyceraldehyde-3-phosphate (G3P).</text>
</comment>
<keyword evidence="3 7" id="KW-0312">Gluconeogenesis</keyword>
<dbReference type="InterPro" id="IPR035990">
    <property type="entry name" value="TIM_sf"/>
</dbReference>
<sequence length="256" mass="27921">MRRPIIIANWKMNGSREKNTSFLEHFLTAVNAETCDIVICPPLPYLSQIQQSIEITAINLGSQNVCQYPEGAYTGETSATMLADLGCQYCLIGHSERRLIFNESDKSIADKFLLLKKNNITPVLCVGETLQQRENNETEQVVLSQIDSVIHSVGINNFIDSVIAYEPVWSIGTGLTATPEQAQSVHLAIRNHLKTHNSQTASGTRIVYGGSVKPENAADLFSQPDIDGGLIGGASLKAESFAEICNVLSSNAEVMH</sequence>